<dbReference type="EMBL" id="BOMG01000065">
    <property type="protein sequence ID" value="GID57079.1"/>
    <property type="molecule type" value="Genomic_DNA"/>
</dbReference>
<reference evidence="2 3" key="1">
    <citation type="submission" date="2021-01" db="EMBL/GenBank/DDBJ databases">
        <title>Whole genome shotgun sequence of Actinoplanes couchii NBRC 106145.</title>
        <authorList>
            <person name="Komaki H."/>
            <person name="Tamura T."/>
        </authorList>
    </citation>
    <scope>NUCLEOTIDE SEQUENCE [LARGE SCALE GENOMIC DNA]</scope>
    <source>
        <strain evidence="2 3">NBRC 106145</strain>
    </source>
</reference>
<dbReference type="RefSeq" id="WP_203799331.1">
    <property type="nucleotide sequence ID" value="NZ_BAAAQE010000092.1"/>
</dbReference>
<keyword evidence="3" id="KW-1185">Reference proteome</keyword>
<name>A0ABQ3XEZ9_9ACTN</name>
<dbReference type="Proteomes" id="UP000612282">
    <property type="component" value="Unassembled WGS sequence"/>
</dbReference>
<protein>
    <submittedName>
        <fullName evidence="2">Uncharacterized protein</fullName>
    </submittedName>
</protein>
<gene>
    <name evidence="2" type="ORF">Aco03nite_054830</name>
</gene>
<evidence type="ECO:0000313" key="3">
    <source>
        <dbReference type="Proteomes" id="UP000612282"/>
    </source>
</evidence>
<sequence>MSLLNIEPHAPVSYADQIDRAGDDSRAISDYITKNATDGTGGELFGIAVDGNRSPSPRSREASTG</sequence>
<proteinExistence type="predicted"/>
<organism evidence="2 3">
    <name type="scientific">Actinoplanes couchii</name>
    <dbReference type="NCBI Taxonomy" id="403638"/>
    <lineage>
        <taxon>Bacteria</taxon>
        <taxon>Bacillati</taxon>
        <taxon>Actinomycetota</taxon>
        <taxon>Actinomycetes</taxon>
        <taxon>Micromonosporales</taxon>
        <taxon>Micromonosporaceae</taxon>
        <taxon>Actinoplanes</taxon>
    </lineage>
</organism>
<evidence type="ECO:0000313" key="2">
    <source>
        <dbReference type="EMBL" id="GID57079.1"/>
    </source>
</evidence>
<feature type="region of interest" description="Disordered" evidence="1">
    <location>
        <begin position="34"/>
        <end position="65"/>
    </location>
</feature>
<evidence type="ECO:0000256" key="1">
    <source>
        <dbReference type="SAM" id="MobiDB-lite"/>
    </source>
</evidence>
<accession>A0ABQ3XEZ9</accession>
<comment type="caution">
    <text evidence="2">The sequence shown here is derived from an EMBL/GenBank/DDBJ whole genome shotgun (WGS) entry which is preliminary data.</text>
</comment>